<gene>
    <name evidence="1" type="ORF">NPIL_670041</name>
</gene>
<reference evidence="1" key="1">
    <citation type="submission" date="2020-08" db="EMBL/GenBank/DDBJ databases">
        <title>Multicomponent nature underlies the extraordinary mechanical properties of spider dragline silk.</title>
        <authorList>
            <person name="Kono N."/>
            <person name="Nakamura H."/>
            <person name="Mori M."/>
            <person name="Yoshida Y."/>
            <person name="Ohtoshi R."/>
            <person name="Malay A.D."/>
            <person name="Moran D.A.P."/>
            <person name="Tomita M."/>
            <person name="Numata K."/>
            <person name="Arakawa K."/>
        </authorList>
    </citation>
    <scope>NUCLEOTIDE SEQUENCE</scope>
</reference>
<evidence type="ECO:0000313" key="1">
    <source>
        <dbReference type="EMBL" id="GFU54825.1"/>
    </source>
</evidence>
<protein>
    <submittedName>
        <fullName evidence="1">Uncharacterized protein</fullName>
    </submittedName>
</protein>
<name>A0A8X6URD0_NEPPI</name>
<dbReference type="EMBL" id="BMAW01039171">
    <property type="protein sequence ID" value="GFU54825.1"/>
    <property type="molecule type" value="Genomic_DNA"/>
</dbReference>
<organism evidence="1 2">
    <name type="scientific">Nephila pilipes</name>
    <name type="common">Giant wood spider</name>
    <name type="synonym">Nephila maculata</name>
    <dbReference type="NCBI Taxonomy" id="299642"/>
    <lineage>
        <taxon>Eukaryota</taxon>
        <taxon>Metazoa</taxon>
        <taxon>Ecdysozoa</taxon>
        <taxon>Arthropoda</taxon>
        <taxon>Chelicerata</taxon>
        <taxon>Arachnida</taxon>
        <taxon>Araneae</taxon>
        <taxon>Araneomorphae</taxon>
        <taxon>Entelegynae</taxon>
        <taxon>Araneoidea</taxon>
        <taxon>Nephilidae</taxon>
        <taxon>Nephila</taxon>
    </lineage>
</organism>
<dbReference type="AlphaFoldDB" id="A0A8X6URD0"/>
<accession>A0A8X6URD0</accession>
<evidence type="ECO:0000313" key="2">
    <source>
        <dbReference type="Proteomes" id="UP000887013"/>
    </source>
</evidence>
<proteinExistence type="predicted"/>
<keyword evidence="2" id="KW-1185">Reference proteome</keyword>
<dbReference type="Proteomes" id="UP000887013">
    <property type="component" value="Unassembled WGS sequence"/>
</dbReference>
<comment type="caution">
    <text evidence="1">The sequence shown here is derived from an EMBL/GenBank/DDBJ whole genome shotgun (WGS) entry which is preliminary data.</text>
</comment>
<sequence>MDYHDNQNIGVNRSQQFGVGEKYTCSRCHVLLCVSRHVQRIFALNCQDGFFSPYWFRVTNRGSRMLQKRKTSVHGIEECIKPSSQED</sequence>